<reference evidence="2 3" key="1">
    <citation type="submission" date="2019-07" db="EMBL/GenBank/DDBJ databases">
        <title>Diversity of Bacteria from Kongsfjorden, Arctic.</title>
        <authorList>
            <person name="Yu Y."/>
        </authorList>
    </citation>
    <scope>NUCLEOTIDE SEQUENCE [LARGE SCALE GENOMIC DNA]</scope>
    <source>
        <strain evidence="2 3">SM1928</strain>
    </source>
</reference>
<keyword evidence="1" id="KW-0472">Membrane</keyword>
<dbReference type="OrthoDB" id="4941077at2"/>
<evidence type="ECO:0000313" key="2">
    <source>
        <dbReference type="EMBL" id="TVU64128.1"/>
    </source>
</evidence>
<dbReference type="RefSeq" id="WP_144649420.1">
    <property type="nucleotide sequence ID" value="NZ_VNFK01000005.1"/>
</dbReference>
<feature type="transmembrane region" description="Helical" evidence="1">
    <location>
        <begin position="17"/>
        <end position="34"/>
    </location>
</feature>
<name>A0A558H4T1_PAENT</name>
<keyword evidence="1" id="KW-0812">Transmembrane</keyword>
<evidence type="ECO:0000313" key="3">
    <source>
        <dbReference type="Proteomes" id="UP000316500"/>
    </source>
</evidence>
<accession>A0A558H4T1</accession>
<feature type="transmembrane region" description="Helical" evidence="1">
    <location>
        <begin position="40"/>
        <end position="57"/>
    </location>
</feature>
<proteinExistence type="predicted"/>
<protein>
    <recommendedName>
        <fullName evidence="4">Bacterial Pleckstrin homology domain-containing protein</fullName>
    </recommendedName>
</protein>
<keyword evidence="1" id="KW-1133">Transmembrane helix</keyword>
<evidence type="ECO:0000256" key="1">
    <source>
        <dbReference type="SAM" id="Phobius"/>
    </source>
</evidence>
<dbReference type="AlphaFoldDB" id="A0A558H4T1"/>
<evidence type="ECO:0008006" key="4">
    <source>
        <dbReference type="Google" id="ProtNLM"/>
    </source>
</evidence>
<dbReference type="EMBL" id="VNFK01000005">
    <property type="protein sequence ID" value="TVU64128.1"/>
    <property type="molecule type" value="Genomic_DNA"/>
</dbReference>
<dbReference type="Proteomes" id="UP000316500">
    <property type="component" value="Unassembled WGS sequence"/>
</dbReference>
<gene>
    <name evidence="2" type="ORF">FQP90_09090</name>
</gene>
<comment type="caution">
    <text evidence="2">The sequence shown here is derived from an EMBL/GenBank/DDBJ whole genome shotgun (WGS) entry which is preliminary data.</text>
</comment>
<organism evidence="2 3">
    <name type="scientific">Paenarthrobacter nitroguajacolicus</name>
    <name type="common">Arthrobacter nitroguajacolicus</name>
    <dbReference type="NCBI Taxonomy" id="211146"/>
    <lineage>
        <taxon>Bacteria</taxon>
        <taxon>Bacillati</taxon>
        <taxon>Actinomycetota</taxon>
        <taxon>Actinomycetes</taxon>
        <taxon>Micrococcales</taxon>
        <taxon>Micrococcaceae</taxon>
        <taxon>Paenarthrobacter</taxon>
    </lineage>
</organism>
<sequence>MKTVISEARIGRDSQKVIAGVVGVACFFIIATAIPSGVLLITTTLAVLMALLTALVLRMRVTIEASAENLVLRCRPFHAKTIPLADIVDASPAPSSSMTEGFGIRYLGQKTWGLLVGGPAITVETPNRTWIISTPEPEATAAAILAHAGKLRDG</sequence>